<keyword evidence="7 9" id="KW-0057">Aromatic amino acid biosynthesis</keyword>
<evidence type="ECO:0000313" key="11">
    <source>
        <dbReference type="EMBL" id="OWJ75208.1"/>
    </source>
</evidence>
<dbReference type="UniPathway" id="UPA00035">
    <property type="reaction ID" value="UER00042"/>
</dbReference>
<dbReference type="Gene3D" id="3.20.20.70">
    <property type="entry name" value="Aldolase class I"/>
    <property type="match status" value="1"/>
</dbReference>
<dbReference type="PANTHER" id="PTHR42894:SF1">
    <property type="entry name" value="N-(5'-PHOSPHORIBOSYL)ANTHRANILATE ISOMERASE"/>
    <property type="match status" value="1"/>
</dbReference>
<comment type="catalytic activity">
    <reaction evidence="1 9">
        <text>N-(5-phospho-beta-D-ribosyl)anthranilate = 1-(2-carboxyphenylamino)-1-deoxy-D-ribulose 5-phosphate</text>
        <dbReference type="Rhea" id="RHEA:21540"/>
        <dbReference type="ChEBI" id="CHEBI:18277"/>
        <dbReference type="ChEBI" id="CHEBI:58613"/>
        <dbReference type="EC" id="5.3.1.24"/>
    </reaction>
</comment>
<evidence type="ECO:0000256" key="5">
    <source>
        <dbReference type="ARBA" id="ARBA00022605"/>
    </source>
</evidence>
<dbReference type="OrthoDB" id="9796196at2"/>
<dbReference type="PANTHER" id="PTHR42894">
    <property type="entry name" value="N-(5'-PHOSPHORIBOSYL)ANTHRANILATE ISOMERASE"/>
    <property type="match status" value="1"/>
</dbReference>
<organism evidence="11 12">
    <name type="scientific">Haematobacter genomosp. 1</name>
    <dbReference type="NCBI Taxonomy" id="366618"/>
    <lineage>
        <taxon>Bacteria</taxon>
        <taxon>Pseudomonadati</taxon>
        <taxon>Pseudomonadota</taxon>
        <taxon>Alphaproteobacteria</taxon>
        <taxon>Rhodobacterales</taxon>
        <taxon>Paracoccaceae</taxon>
        <taxon>Haematobacter</taxon>
    </lineage>
</organism>
<evidence type="ECO:0000256" key="3">
    <source>
        <dbReference type="ARBA" id="ARBA00012572"/>
    </source>
</evidence>
<dbReference type="EC" id="5.3.1.24" evidence="3 9"/>
<dbReference type="InterPro" id="IPR013785">
    <property type="entry name" value="Aldolase_TIM"/>
</dbReference>
<evidence type="ECO:0000256" key="1">
    <source>
        <dbReference type="ARBA" id="ARBA00001164"/>
    </source>
</evidence>
<dbReference type="Pfam" id="PF00697">
    <property type="entry name" value="PRAI"/>
    <property type="match status" value="1"/>
</dbReference>
<evidence type="ECO:0000259" key="10">
    <source>
        <dbReference type="Pfam" id="PF00697"/>
    </source>
</evidence>
<dbReference type="InterPro" id="IPR001240">
    <property type="entry name" value="PRAI_dom"/>
</dbReference>
<dbReference type="InterPro" id="IPR044643">
    <property type="entry name" value="TrpF_fam"/>
</dbReference>
<sequence length="220" mass="23133">MTRLRIPPKSVRVKVCGLREPAHVAAAAEAGAAYAGLVFFPRSPRALSIAEARMLAAEAPAGLAKVGLVVDADDALLDAILADVPLDMLQLHGRETPARVAEIRQRYGLPVMKAVGIAGPEDIARLADYWPVADQILVDAKAPKDAALPGGNGVAFDWGLLWNLRWPVPWMLAGGLTPANVADALRVTGAAQVDVSSGTESAPGVKDPDLIRAFIRATQL</sequence>
<comment type="similarity">
    <text evidence="9">Belongs to the TrpF family.</text>
</comment>
<evidence type="ECO:0000256" key="4">
    <source>
        <dbReference type="ARBA" id="ARBA00022272"/>
    </source>
</evidence>
<dbReference type="HAMAP" id="MF_00135">
    <property type="entry name" value="PRAI"/>
    <property type="match status" value="1"/>
</dbReference>
<dbReference type="NCBIfam" id="NF002295">
    <property type="entry name" value="PRK01222.1-1"/>
    <property type="match status" value="1"/>
</dbReference>
<reference evidence="11 12" key="1">
    <citation type="submission" date="2016-12" db="EMBL/GenBank/DDBJ databases">
        <title>Comparison of Traditional DNA-DNA Hybridization with In Silico Genomic Analysis.</title>
        <authorList>
            <person name="Nicholson A.C."/>
            <person name="Humrighouse B.W."/>
            <person name="Graziano J."/>
            <person name="Lasker B."/>
            <person name="Whitney A.M."/>
            <person name="Mcquiston J.R."/>
        </authorList>
    </citation>
    <scope>NUCLEOTIDE SEQUENCE [LARGE SCALE GENOMIC DNA]</scope>
    <source>
        <strain evidence="11 12">H2240</strain>
    </source>
</reference>
<dbReference type="AlphaFoldDB" id="A0A212A7H4"/>
<dbReference type="EMBL" id="NIPW01000041">
    <property type="protein sequence ID" value="OWJ75208.1"/>
    <property type="molecule type" value="Genomic_DNA"/>
</dbReference>
<keyword evidence="6 9" id="KW-0822">Tryptophan biosynthesis</keyword>
<evidence type="ECO:0000256" key="8">
    <source>
        <dbReference type="ARBA" id="ARBA00023235"/>
    </source>
</evidence>
<keyword evidence="12" id="KW-1185">Reference proteome</keyword>
<accession>A0A212A7H4</accession>
<evidence type="ECO:0000313" key="12">
    <source>
        <dbReference type="Proteomes" id="UP000196878"/>
    </source>
</evidence>
<dbReference type="Proteomes" id="UP000196878">
    <property type="component" value="Unassembled WGS sequence"/>
</dbReference>
<name>A0A212A7H4_9RHOB</name>
<evidence type="ECO:0000256" key="9">
    <source>
        <dbReference type="HAMAP-Rule" id="MF_00135"/>
    </source>
</evidence>
<dbReference type="GO" id="GO:0000162">
    <property type="term" value="P:L-tryptophan biosynthetic process"/>
    <property type="evidence" value="ECO:0007669"/>
    <property type="project" value="UniProtKB-UniRule"/>
</dbReference>
<keyword evidence="5 9" id="KW-0028">Amino-acid biosynthesis</keyword>
<evidence type="ECO:0000256" key="6">
    <source>
        <dbReference type="ARBA" id="ARBA00022822"/>
    </source>
</evidence>
<dbReference type="GO" id="GO:0004640">
    <property type="term" value="F:phosphoribosylanthranilate isomerase activity"/>
    <property type="evidence" value="ECO:0007669"/>
    <property type="project" value="UniProtKB-UniRule"/>
</dbReference>
<keyword evidence="8 9" id="KW-0413">Isomerase</keyword>
<protein>
    <recommendedName>
        <fullName evidence="4 9">N-(5'-phosphoribosyl)anthranilate isomerase</fullName>
        <shortName evidence="9">PRAI</shortName>
        <ecNumber evidence="3 9">5.3.1.24</ecNumber>
    </recommendedName>
</protein>
<feature type="domain" description="N-(5'phosphoribosyl) anthranilate isomerase (PRAI)" evidence="10">
    <location>
        <begin position="13"/>
        <end position="216"/>
    </location>
</feature>
<evidence type="ECO:0000256" key="7">
    <source>
        <dbReference type="ARBA" id="ARBA00023141"/>
    </source>
</evidence>
<proteinExistence type="inferred from homology"/>
<dbReference type="SUPFAM" id="SSF51366">
    <property type="entry name" value="Ribulose-phoshate binding barrel"/>
    <property type="match status" value="1"/>
</dbReference>
<gene>
    <name evidence="9" type="primary">trpF</name>
    <name evidence="11" type="ORF">CDV49_17710</name>
</gene>
<evidence type="ECO:0000256" key="2">
    <source>
        <dbReference type="ARBA" id="ARBA00004664"/>
    </source>
</evidence>
<comment type="caution">
    <text evidence="11">The sequence shown here is derived from an EMBL/GenBank/DDBJ whole genome shotgun (WGS) entry which is preliminary data.</text>
</comment>
<dbReference type="RefSeq" id="WP_088216717.1">
    <property type="nucleotide sequence ID" value="NZ_NIPW01000041.1"/>
</dbReference>
<dbReference type="CDD" id="cd00405">
    <property type="entry name" value="PRAI"/>
    <property type="match status" value="1"/>
</dbReference>
<comment type="pathway">
    <text evidence="2 9">Amino-acid biosynthesis; L-tryptophan biosynthesis; L-tryptophan from chorismate: step 3/5.</text>
</comment>
<dbReference type="InterPro" id="IPR011060">
    <property type="entry name" value="RibuloseP-bd_barrel"/>
</dbReference>